<sequence length="72" mass="8316">MCSSLSESLEYASENNEAMRYAKIAQELHDKTARDLKQHARRNEADATIPRETKRRARQLYTSPISYAPMKS</sequence>
<evidence type="ECO:0000313" key="2">
    <source>
        <dbReference type="Proteomes" id="UP001055811"/>
    </source>
</evidence>
<gene>
    <name evidence="1" type="ORF">L2E82_00489</name>
</gene>
<evidence type="ECO:0000313" key="1">
    <source>
        <dbReference type="EMBL" id="KAI3787960.1"/>
    </source>
</evidence>
<comment type="caution">
    <text evidence="1">The sequence shown here is derived from an EMBL/GenBank/DDBJ whole genome shotgun (WGS) entry which is preliminary data.</text>
</comment>
<reference evidence="2" key="1">
    <citation type="journal article" date="2022" name="Mol. Ecol. Resour.">
        <title>The genomes of chicory, endive, great burdock and yacon provide insights into Asteraceae palaeo-polyploidization history and plant inulin production.</title>
        <authorList>
            <person name="Fan W."/>
            <person name="Wang S."/>
            <person name="Wang H."/>
            <person name="Wang A."/>
            <person name="Jiang F."/>
            <person name="Liu H."/>
            <person name="Zhao H."/>
            <person name="Xu D."/>
            <person name="Zhang Y."/>
        </authorList>
    </citation>
    <scope>NUCLEOTIDE SEQUENCE [LARGE SCALE GENOMIC DNA]</scope>
    <source>
        <strain evidence="2">cv. Punajuju</strain>
    </source>
</reference>
<proteinExistence type="predicted"/>
<accession>A0ACB9GXY2</accession>
<organism evidence="1 2">
    <name type="scientific">Cichorium intybus</name>
    <name type="common">Chicory</name>
    <dbReference type="NCBI Taxonomy" id="13427"/>
    <lineage>
        <taxon>Eukaryota</taxon>
        <taxon>Viridiplantae</taxon>
        <taxon>Streptophyta</taxon>
        <taxon>Embryophyta</taxon>
        <taxon>Tracheophyta</taxon>
        <taxon>Spermatophyta</taxon>
        <taxon>Magnoliopsida</taxon>
        <taxon>eudicotyledons</taxon>
        <taxon>Gunneridae</taxon>
        <taxon>Pentapetalae</taxon>
        <taxon>asterids</taxon>
        <taxon>campanulids</taxon>
        <taxon>Asterales</taxon>
        <taxon>Asteraceae</taxon>
        <taxon>Cichorioideae</taxon>
        <taxon>Cichorieae</taxon>
        <taxon>Cichoriinae</taxon>
        <taxon>Cichorium</taxon>
    </lineage>
</organism>
<dbReference type="Proteomes" id="UP001055811">
    <property type="component" value="Linkage Group LG01"/>
</dbReference>
<protein>
    <submittedName>
        <fullName evidence="1">Uncharacterized protein</fullName>
    </submittedName>
</protein>
<keyword evidence="2" id="KW-1185">Reference proteome</keyword>
<reference evidence="1 2" key="2">
    <citation type="journal article" date="2022" name="Mol. Ecol. Resour.">
        <title>The genomes of chicory, endive, great burdock and yacon provide insights into Asteraceae paleo-polyploidization history and plant inulin production.</title>
        <authorList>
            <person name="Fan W."/>
            <person name="Wang S."/>
            <person name="Wang H."/>
            <person name="Wang A."/>
            <person name="Jiang F."/>
            <person name="Liu H."/>
            <person name="Zhao H."/>
            <person name="Xu D."/>
            <person name="Zhang Y."/>
        </authorList>
    </citation>
    <scope>NUCLEOTIDE SEQUENCE [LARGE SCALE GENOMIC DNA]</scope>
    <source>
        <strain evidence="2">cv. Punajuju</strain>
        <tissue evidence="1">Leaves</tissue>
    </source>
</reference>
<dbReference type="EMBL" id="CM042009">
    <property type="protein sequence ID" value="KAI3787960.1"/>
    <property type="molecule type" value="Genomic_DNA"/>
</dbReference>
<name>A0ACB9GXY2_CICIN</name>